<protein>
    <submittedName>
        <fullName evidence="2">Expressed protein</fullName>
    </submittedName>
</protein>
<organism evidence="2 3">
    <name type="scientific">Phakopsora pachyrhizi</name>
    <name type="common">Asian soybean rust disease fungus</name>
    <dbReference type="NCBI Taxonomy" id="170000"/>
    <lineage>
        <taxon>Eukaryota</taxon>
        <taxon>Fungi</taxon>
        <taxon>Dikarya</taxon>
        <taxon>Basidiomycota</taxon>
        <taxon>Pucciniomycotina</taxon>
        <taxon>Pucciniomycetes</taxon>
        <taxon>Pucciniales</taxon>
        <taxon>Phakopsoraceae</taxon>
        <taxon>Phakopsora</taxon>
    </lineage>
</organism>
<accession>A0AAV0AI29</accession>
<evidence type="ECO:0000256" key="1">
    <source>
        <dbReference type="SAM" id="Phobius"/>
    </source>
</evidence>
<sequence length="192" mass="21373">MSDLNQIRDHFVNLNISQLESIGDRLSNDSSIQALISSEPEIRVSTLSNVIITSLSLILNLIITVIIIIISWRSRTRRSESNGRVLNSLSVLTSEPSTASSHHYSSLLSSQSLLTIHSILNVFSVSDLFGQLFSRNFDSHNYSIQQFNLSLAFDQQAFVDQWQVTAGLKPGHQSDCFGLCYPDSDRSDPTDP</sequence>
<reference evidence="2" key="1">
    <citation type="submission" date="2022-06" db="EMBL/GenBank/DDBJ databases">
        <authorList>
            <consortium name="SYNGENTA / RWTH Aachen University"/>
        </authorList>
    </citation>
    <scope>NUCLEOTIDE SEQUENCE</scope>
</reference>
<dbReference type="AlphaFoldDB" id="A0AAV0AI29"/>
<feature type="transmembrane region" description="Helical" evidence="1">
    <location>
        <begin position="50"/>
        <end position="72"/>
    </location>
</feature>
<dbReference type="EMBL" id="CALTRL010000111">
    <property type="protein sequence ID" value="CAH7666446.1"/>
    <property type="molecule type" value="Genomic_DNA"/>
</dbReference>
<keyword evidence="1" id="KW-1133">Transmembrane helix</keyword>
<gene>
    <name evidence="2" type="ORF">PPACK8108_LOCUS800</name>
</gene>
<evidence type="ECO:0000313" key="2">
    <source>
        <dbReference type="EMBL" id="CAH7666446.1"/>
    </source>
</evidence>
<evidence type="ECO:0000313" key="3">
    <source>
        <dbReference type="Proteomes" id="UP001153365"/>
    </source>
</evidence>
<proteinExistence type="predicted"/>
<keyword evidence="3" id="KW-1185">Reference proteome</keyword>
<keyword evidence="1" id="KW-0812">Transmembrane</keyword>
<keyword evidence="1" id="KW-0472">Membrane</keyword>
<comment type="caution">
    <text evidence="2">The sequence shown here is derived from an EMBL/GenBank/DDBJ whole genome shotgun (WGS) entry which is preliminary data.</text>
</comment>
<dbReference type="Proteomes" id="UP001153365">
    <property type="component" value="Unassembled WGS sequence"/>
</dbReference>
<name>A0AAV0AI29_PHAPC</name>